<reference evidence="1 2" key="1">
    <citation type="journal article" date="2009" name="Stand. Genomic Sci.">
        <title>Complete genome sequence of Methanocorpusculum labreanum type strain Z.</title>
        <authorList>
            <person name="Anderson I.J."/>
            <person name="Sieprawska-Lupa M."/>
            <person name="Goltsman E."/>
            <person name="Lapidus A."/>
            <person name="Copeland A."/>
            <person name="Glavina Del Rio T."/>
            <person name="Tice H."/>
            <person name="Dalin E."/>
            <person name="Barry K."/>
            <person name="Pitluck S."/>
            <person name="Hauser L."/>
            <person name="Land M."/>
            <person name="Lucas S."/>
            <person name="Richardson P."/>
            <person name="Whitman W.B."/>
            <person name="Kyrpides N.C."/>
        </authorList>
    </citation>
    <scope>NUCLEOTIDE SEQUENCE [LARGE SCALE GENOMIC DNA]</scope>
    <source>
        <strain evidence="2">ATCC 43576 / DSM 4855 / Z</strain>
    </source>
</reference>
<dbReference type="EMBL" id="CP000559">
    <property type="protein sequence ID" value="ABN07101.1"/>
    <property type="molecule type" value="Genomic_DNA"/>
</dbReference>
<proteinExistence type="predicted"/>
<evidence type="ECO:0000313" key="2">
    <source>
        <dbReference type="Proteomes" id="UP000000365"/>
    </source>
</evidence>
<sequence length="80" mass="9135">MARKKAVIVSRTISQPVTLSVEPHPRDDEGFPFFQKAVHTIISDPHTFNLINLIIKGRLLRRQPANTIILYQQIIQNTTS</sequence>
<protein>
    <submittedName>
        <fullName evidence="1">Uncharacterized protein</fullName>
    </submittedName>
</protein>
<organism evidence="1 2">
    <name type="scientific">Methanocorpusculum labreanum (strain ATCC 43576 / DSM 4855 / Z)</name>
    <dbReference type="NCBI Taxonomy" id="410358"/>
    <lineage>
        <taxon>Archaea</taxon>
        <taxon>Methanobacteriati</taxon>
        <taxon>Methanobacteriota</taxon>
        <taxon>Stenosarchaea group</taxon>
        <taxon>Methanomicrobia</taxon>
        <taxon>Methanomicrobiales</taxon>
        <taxon>Methanocorpusculaceae</taxon>
        <taxon>Methanocorpusculum</taxon>
    </lineage>
</organism>
<evidence type="ECO:0000313" key="1">
    <source>
        <dbReference type="EMBL" id="ABN07101.1"/>
    </source>
</evidence>
<dbReference type="KEGG" id="mla:Mlab_0930"/>
<dbReference type="AlphaFoldDB" id="A2SRZ5"/>
<accession>A2SRZ5</accession>
<dbReference type="HOGENOM" id="CLU_2581448_0_0_2"/>
<gene>
    <name evidence="1" type="ordered locus">Mlab_0930</name>
</gene>
<name>A2SRZ5_METLZ</name>
<dbReference type="Proteomes" id="UP000000365">
    <property type="component" value="Chromosome"/>
</dbReference>
<dbReference type="STRING" id="410358.Mlab_0930"/>
<keyword evidence="2" id="KW-1185">Reference proteome</keyword>